<evidence type="ECO:0000256" key="1">
    <source>
        <dbReference type="ARBA" id="ARBA00006926"/>
    </source>
</evidence>
<dbReference type="EMBL" id="ML977512">
    <property type="protein sequence ID" value="KAF2126876.1"/>
    <property type="molecule type" value="Genomic_DNA"/>
</dbReference>
<evidence type="ECO:0000313" key="10">
    <source>
        <dbReference type="Proteomes" id="UP000799771"/>
    </source>
</evidence>
<dbReference type="PANTHER" id="PTHR11592">
    <property type="entry name" value="GLUTATHIONE PEROXIDASE"/>
    <property type="match status" value="1"/>
</dbReference>
<gene>
    <name evidence="9" type="ORF">P153DRAFT_296694</name>
</gene>
<dbReference type="PROSITE" id="PS51355">
    <property type="entry name" value="GLUTATHIONE_PEROXID_3"/>
    <property type="match status" value="1"/>
</dbReference>
<evidence type="ECO:0000256" key="4">
    <source>
        <dbReference type="ARBA" id="ARBA00023002"/>
    </source>
</evidence>
<evidence type="ECO:0000256" key="8">
    <source>
        <dbReference type="RuleBase" id="RU000499"/>
    </source>
</evidence>
<evidence type="ECO:0000256" key="3">
    <source>
        <dbReference type="ARBA" id="ARBA00022862"/>
    </source>
</evidence>
<dbReference type="InterPro" id="IPR029759">
    <property type="entry name" value="GPX_AS"/>
</dbReference>
<dbReference type="PROSITE" id="PS00763">
    <property type="entry name" value="GLUTATHIONE_PEROXID_2"/>
    <property type="match status" value="1"/>
</dbReference>
<keyword evidence="5" id="KW-0676">Redox-active center</keyword>
<dbReference type="PANTHER" id="PTHR11592:SF78">
    <property type="entry name" value="GLUTATHIONE PEROXIDASE"/>
    <property type="match status" value="1"/>
</dbReference>
<reference evidence="9" key="1">
    <citation type="journal article" date="2020" name="Stud. Mycol.">
        <title>101 Dothideomycetes genomes: a test case for predicting lifestyles and emergence of pathogens.</title>
        <authorList>
            <person name="Haridas S."/>
            <person name="Albert R."/>
            <person name="Binder M."/>
            <person name="Bloem J."/>
            <person name="Labutti K."/>
            <person name="Salamov A."/>
            <person name="Andreopoulos B."/>
            <person name="Baker S."/>
            <person name="Barry K."/>
            <person name="Bills G."/>
            <person name="Bluhm B."/>
            <person name="Cannon C."/>
            <person name="Castanera R."/>
            <person name="Culley D."/>
            <person name="Daum C."/>
            <person name="Ezra D."/>
            <person name="Gonzalez J."/>
            <person name="Henrissat B."/>
            <person name="Kuo A."/>
            <person name="Liang C."/>
            <person name="Lipzen A."/>
            <person name="Lutzoni F."/>
            <person name="Magnuson J."/>
            <person name="Mondo S."/>
            <person name="Nolan M."/>
            <person name="Ohm R."/>
            <person name="Pangilinan J."/>
            <person name="Park H.-J."/>
            <person name="Ramirez L."/>
            <person name="Alfaro M."/>
            <person name="Sun H."/>
            <person name="Tritt A."/>
            <person name="Yoshinaga Y."/>
            <person name="Zwiers L.-H."/>
            <person name="Turgeon B."/>
            <person name="Goodwin S."/>
            <person name="Spatafora J."/>
            <person name="Crous P."/>
            <person name="Grigoriev I."/>
        </authorList>
    </citation>
    <scope>NUCLEOTIDE SEQUENCE</scope>
    <source>
        <strain evidence="9">CBS 119687</strain>
    </source>
</reference>
<feature type="active site" evidence="7">
    <location>
        <position position="39"/>
    </location>
</feature>
<dbReference type="AlphaFoldDB" id="A0A6A6A5Q4"/>
<dbReference type="InterPro" id="IPR000889">
    <property type="entry name" value="Glutathione_peroxidase"/>
</dbReference>
<dbReference type="PIRSF" id="PIRSF000303">
    <property type="entry name" value="Glutathion_perox"/>
    <property type="match status" value="1"/>
</dbReference>
<comment type="similarity">
    <text evidence="1 8">Belongs to the glutathione peroxidase family.</text>
</comment>
<dbReference type="InterPro" id="IPR029760">
    <property type="entry name" value="GPX_CS"/>
</dbReference>
<dbReference type="PROSITE" id="PS00460">
    <property type="entry name" value="GLUTATHIONE_PEROXID_1"/>
    <property type="match status" value="1"/>
</dbReference>
<dbReference type="GeneID" id="54404535"/>
<dbReference type="Pfam" id="PF00255">
    <property type="entry name" value="GSHPx"/>
    <property type="match status" value="1"/>
</dbReference>
<dbReference type="SUPFAM" id="SSF52833">
    <property type="entry name" value="Thioredoxin-like"/>
    <property type="match status" value="1"/>
</dbReference>
<dbReference type="FunFam" id="3.40.30.10:FF:000010">
    <property type="entry name" value="Glutathione peroxidase"/>
    <property type="match status" value="1"/>
</dbReference>
<keyword evidence="4 8" id="KW-0560">Oxidoreductase</keyword>
<evidence type="ECO:0000256" key="5">
    <source>
        <dbReference type="ARBA" id="ARBA00023284"/>
    </source>
</evidence>
<name>A0A6A6A5Q4_9PLEO</name>
<keyword evidence="2 8" id="KW-0575">Peroxidase</keyword>
<dbReference type="CDD" id="cd00340">
    <property type="entry name" value="GSH_Peroxidase"/>
    <property type="match status" value="1"/>
</dbReference>
<evidence type="ECO:0000256" key="2">
    <source>
        <dbReference type="ARBA" id="ARBA00022559"/>
    </source>
</evidence>
<protein>
    <recommendedName>
        <fullName evidence="8">Glutathione peroxidase</fullName>
    </recommendedName>
</protein>
<keyword evidence="3" id="KW-0049">Antioxidant</keyword>
<sequence length="169" mass="18787">MASATSFYDFKPKDKKGTPHPLSKYANKVVLVVNTASKCGFTPQFAGLEKLYKDMKAAHGDDFTIIGFPCNQFGGQDPGSNEEIQQFCQVNYGVSFTVMGKVDVNGDAADPMFEWMKSEKPGLMGMKRVKWNFEKFLIGRDGKVKGRWASTTKPEALKAEIEKELGRKA</sequence>
<dbReference type="RefSeq" id="XP_033521268.1">
    <property type="nucleotide sequence ID" value="XM_033664103.1"/>
</dbReference>
<dbReference type="Proteomes" id="UP000799771">
    <property type="component" value="Unassembled WGS sequence"/>
</dbReference>
<evidence type="ECO:0000313" key="9">
    <source>
        <dbReference type="EMBL" id="KAF2126876.1"/>
    </source>
</evidence>
<accession>A0A6A6A5Q4</accession>
<dbReference type="Gene3D" id="3.40.30.10">
    <property type="entry name" value="Glutaredoxin"/>
    <property type="match status" value="1"/>
</dbReference>
<evidence type="ECO:0000256" key="7">
    <source>
        <dbReference type="PIRSR" id="PIRSR000303-1"/>
    </source>
</evidence>
<evidence type="ECO:0000256" key="6">
    <source>
        <dbReference type="ARBA" id="ARBA00049091"/>
    </source>
</evidence>
<dbReference type="InterPro" id="IPR036249">
    <property type="entry name" value="Thioredoxin-like_sf"/>
</dbReference>
<dbReference type="GO" id="GO:0140824">
    <property type="term" value="F:thioredoxin-dependent peroxiredoxin activity"/>
    <property type="evidence" value="ECO:0007669"/>
    <property type="project" value="UniProtKB-EC"/>
</dbReference>
<keyword evidence="10" id="KW-1185">Reference proteome</keyword>
<dbReference type="PRINTS" id="PR01011">
    <property type="entry name" value="GLUTPROXDASE"/>
</dbReference>
<dbReference type="OrthoDB" id="446890at2759"/>
<dbReference type="GO" id="GO:0034599">
    <property type="term" value="P:cellular response to oxidative stress"/>
    <property type="evidence" value="ECO:0007669"/>
    <property type="project" value="TreeGrafter"/>
</dbReference>
<proteinExistence type="inferred from homology"/>
<comment type="catalytic activity">
    <reaction evidence="6">
        <text>a hydroperoxide + [thioredoxin]-dithiol = an alcohol + [thioredoxin]-disulfide + H2O</text>
        <dbReference type="Rhea" id="RHEA:62620"/>
        <dbReference type="Rhea" id="RHEA-COMP:10698"/>
        <dbReference type="Rhea" id="RHEA-COMP:10700"/>
        <dbReference type="ChEBI" id="CHEBI:15377"/>
        <dbReference type="ChEBI" id="CHEBI:29950"/>
        <dbReference type="ChEBI" id="CHEBI:30879"/>
        <dbReference type="ChEBI" id="CHEBI:35924"/>
        <dbReference type="ChEBI" id="CHEBI:50058"/>
        <dbReference type="EC" id="1.11.1.24"/>
    </reaction>
</comment>
<organism evidence="9 10">
    <name type="scientific">Dothidotthia symphoricarpi CBS 119687</name>
    <dbReference type="NCBI Taxonomy" id="1392245"/>
    <lineage>
        <taxon>Eukaryota</taxon>
        <taxon>Fungi</taxon>
        <taxon>Dikarya</taxon>
        <taxon>Ascomycota</taxon>
        <taxon>Pezizomycotina</taxon>
        <taxon>Dothideomycetes</taxon>
        <taxon>Pleosporomycetidae</taxon>
        <taxon>Pleosporales</taxon>
        <taxon>Dothidotthiaceae</taxon>
        <taxon>Dothidotthia</taxon>
    </lineage>
</organism>